<keyword evidence="1" id="KW-0732">Signal</keyword>
<accession>A0A068RXC0</accession>
<comment type="caution">
    <text evidence="2">The sequence shown here is derived from an EMBL/GenBank/DDBJ whole genome shotgun (WGS) entry which is preliminary data.</text>
</comment>
<gene>
    <name evidence="2" type="ORF">LCOR_05529.1</name>
</gene>
<keyword evidence="3" id="KW-1185">Reference proteome</keyword>
<dbReference type="EMBL" id="CBTN010000022">
    <property type="protein sequence ID" value="CDH54267.1"/>
    <property type="molecule type" value="Genomic_DNA"/>
</dbReference>
<feature type="signal peptide" evidence="1">
    <location>
        <begin position="1"/>
        <end position="25"/>
    </location>
</feature>
<feature type="chain" id="PRO_5001655286" evidence="1">
    <location>
        <begin position="26"/>
        <end position="391"/>
    </location>
</feature>
<organism evidence="2 3">
    <name type="scientific">Lichtheimia corymbifera JMRC:FSU:9682</name>
    <dbReference type="NCBI Taxonomy" id="1263082"/>
    <lineage>
        <taxon>Eukaryota</taxon>
        <taxon>Fungi</taxon>
        <taxon>Fungi incertae sedis</taxon>
        <taxon>Mucoromycota</taxon>
        <taxon>Mucoromycotina</taxon>
        <taxon>Mucoromycetes</taxon>
        <taxon>Mucorales</taxon>
        <taxon>Lichtheimiaceae</taxon>
        <taxon>Lichtheimia</taxon>
    </lineage>
</organism>
<sequence>MPKEVSNIILALLLTFTTMKHPSSSHKPLYVIYSEAYGKSDFSFETNTYTAIIEQRFISWNLSTANDLVDLRSCFIHAQSITPRLSEEAPHHQSISSSLVVITETPTPAMQIPCLSLLSYFLCPCCHCELALLIRGGDYSFIDDTRNHALSDPADSLVLMKCILNNDELRARWFTKDSRGHNTVNIAMAKKWLQETGLWCIKLCTLLHVTIGQPARGTEFASTNIRATAGGAGRGRHQQRHNVLQYLVFVRPFETALTQITFSGSGPLLDERLTLLQTNLFVNNGKMISTKDITNMLGCIMAANTRPGVKVSVHIWRHLFTWLLRKALSRRQDYERSMAMLTVDNDQDDDEQQGDGQQLLHMEWYRYNLSHQHLFTMLHCKTPSQSTSLAI</sequence>
<proteinExistence type="predicted"/>
<dbReference type="OrthoDB" id="3151137at2759"/>
<dbReference type="AlphaFoldDB" id="A0A068RXC0"/>
<protein>
    <submittedName>
        <fullName evidence="2">Uncharacterized protein</fullName>
    </submittedName>
</protein>
<dbReference type="VEuPathDB" id="FungiDB:LCOR_05529.1"/>
<evidence type="ECO:0000313" key="2">
    <source>
        <dbReference type="EMBL" id="CDH54267.1"/>
    </source>
</evidence>
<dbReference type="Proteomes" id="UP000027586">
    <property type="component" value="Unassembled WGS sequence"/>
</dbReference>
<evidence type="ECO:0000313" key="3">
    <source>
        <dbReference type="Proteomes" id="UP000027586"/>
    </source>
</evidence>
<reference evidence="2" key="1">
    <citation type="submission" date="2013-08" db="EMBL/GenBank/DDBJ databases">
        <title>Gene expansion shapes genome architecture in the human pathogen Lichtheimia corymbifera: an evolutionary genomics analysis in the ancient terrestrial Mucorales (Mucoromycotina).</title>
        <authorList>
            <person name="Schwartze V.U."/>
            <person name="Winter S."/>
            <person name="Shelest E."/>
            <person name="Marcet-Houben M."/>
            <person name="Horn F."/>
            <person name="Wehner S."/>
            <person name="Hoffmann K."/>
            <person name="Riege K."/>
            <person name="Sammeth M."/>
            <person name="Nowrousian M."/>
            <person name="Valiante V."/>
            <person name="Linde J."/>
            <person name="Jacobsen I.D."/>
            <person name="Marz M."/>
            <person name="Brakhage A.A."/>
            <person name="Gabaldon T."/>
            <person name="Bocker S."/>
            <person name="Voigt K."/>
        </authorList>
    </citation>
    <scope>NUCLEOTIDE SEQUENCE [LARGE SCALE GENOMIC DNA]</scope>
    <source>
        <strain evidence="2">FSU 9682</strain>
    </source>
</reference>
<name>A0A068RXC0_9FUNG</name>
<evidence type="ECO:0000256" key="1">
    <source>
        <dbReference type="SAM" id="SignalP"/>
    </source>
</evidence>